<dbReference type="AlphaFoldDB" id="A0A832Z0J8"/>
<evidence type="ECO:0000313" key="1">
    <source>
        <dbReference type="EMBL" id="HIP57181.1"/>
    </source>
</evidence>
<dbReference type="InterPro" id="IPR040183">
    <property type="entry name" value="THUMPD1-like"/>
</dbReference>
<name>A0A832Z0J8_9CREN</name>
<dbReference type="EMBL" id="DQTV01000071">
    <property type="protein sequence ID" value="HIP57181.1"/>
    <property type="molecule type" value="Genomic_DNA"/>
</dbReference>
<organism evidence="1 2">
    <name type="scientific">Ignisphaera aggregans</name>
    <dbReference type="NCBI Taxonomy" id="334771"/>
    <lineage>
        <taxon>Archaea</taxon>
        <taxon>Thermoproteota</taxon>
        <taxon>Thermoprotei</taxon>
        <taxon>Desulfurococcales</taxon>
        <taxon>Desulfurococcaceae</taxon>
        <taxon>Ignisphaera</taxon>
    </lineage>
</organism>
<evidence type="ECO:0000313" key="2">
    <source>
        <dbReference type="Proteomes" id="UP000605805"/>
    </source>
</evidence>
<comment type="caution">
    <text evidence="1">The sequence shown here is derived from an EMBL/GenBank/DDBJ whole genome shotgun (WGS) entry which is preliminary data.</text>
</comment>
<dbReference type="GO" id="GO:0006400">
    <property type="term" value="P:tRNA modification"/>
    <property type="evidence" value="ECO:0007669"/>
    <property type="project" value="InterPro"/>
</dbReference>
<reference evidence="1" key="1">
    <citation type="journal article" date="2020" name="ISME J.">
        <title>Gammaproteobacteria mediating utilization of methyl-, sulfur- and petroleum organic compounds in deep ocean hydrothermal plumes.</title>
        <authorList>
            <person name="Zhou Z."/>
            <person name="Liu Y."/>
            <person name="Pan J."/>
            <person name="Cron B.R."/>
            <person name="Toner B.M."/>
            <person name="Anantharaman K."/>
            <person name="Breier J.A."/>
            <person name="Dick G.J."/>
            <person name="Li M."/>
        </authorList>
    </citation>
    <scope>NUCLEOTIDE SEQUENCE</scope>
    <source>
        <strain evidence="1">SZUA-1435</strain>
    </source>
</reference>
<dbReference type="CDD" id="cd11717">
    <property type="entry name" value="THUMP_THUMPD1_like"/>
    <property type="match status" value="1"/>
</dbReference>
<protein>
    <recommendedName>
        <fullName evidence="3">THUMP domain-containing protein</fullName>
    </recommendedName>
</protein>
<proteinExistence type="predicted"/>
<dbReference type="Proteomes" id="UP000605805">
    <property type="component" value="Unassembled WGS sequence"/>
</dbReference>
<evidence type="ECO:0008006" key="3">
    <source>
        <dbReference type="Google" id="ProtNLM"/>
    </source>
</evidence>
<accession>A0A832Z0J8</accession>
<dbReference type="GO" id="GO:0003723">
    <property type="term" value="F:RNA binding"/>
    <property type="evidence" value="ECO:0007669"/>
    <property type="project" value="InterPro"/>
</dbReference>
<gene>
    <name evidence="1" type="ORF">EYH02_03815</name>
</gene>
<sequence length="183" mass="21014">MSFNLIITYEPGRENLDWVFSQINECIGTSYVVTRVKPSMILLNVENPYEVWKKLKQCLYNKNTAIYRVIPVDEVVDPIVERVAKKASEYALSRIPQDATYRITLHGKLYTLDANGRLVRSRTLDAIRLIAEGIPRKVDLENPQWVVYIRTVPVGRWFIVAALSVAKAVVFKNIRVDPPQEPL</sequence>